<dbReference type="OrthoDB" id="5334391at2759"/>
<proteinExistence type="predicted"/>
<dbReference type="AlphaFoldDB" id="A0A7D8URU5"/>
<gene>
    <name evidence="2" type="ORF">LCER1_G002056</name>
</gene>
<dbReference type="Proteomes" id="UP000481288">
    <property type="component" value="Unassembled WGS sequence"/>
</dbReference>
<sequence>MLFTPIIIAGSFLTAAALADNITITTYTDWTCSDVASVTDFAKHHDSYECFSTHNITGGKAVNSIKVENLGKIKGGHTFSAAPYGTEVYNGHVPDTWYGGDWNVTTYSTDNCELGTTLHIREVGMQYGQCQNVTYAAFLVTDGMGWARSTQSATSEICADGGTAYFSALPATATGLVGFREGGVERLDSMPSCTVSKQFQAAFSESDLNYHLLKFHYPRVRELRGAENPEPDWSEAFKRAASSIEKFPLAKSLFVPSWARSEEETAPFHYPDPLWTYDAGLLIFPNAREQKYTVYDLSTGWMIGADINPETKVVRRLRLKEKVLIVELVRTGSFSSTQRERESTQAFCDCL</sequence>
<evidence type="ECO:0000256" key="1">
    <source>
        <dbReference type="SAM" id="SignalP"/>
    </source>
</evidence>
<keyword evidence="3" id="KW-1185">Reference proteome</keyword>
<reference evidence="2 3" key="1">
    <citation type="submission" date="2018-05" db="EMBL/GenBank/DDBJ databases">
        <title>Whole genome sequencing for identification of molecular markers to develop diagnostic detection tools for the regulated plant pathogen Lachnellula willkommii.</title>
        <authorList>
            <person name="Giroux E."/>
            <person name="Bilodeau G."/>
        </authorList>
    </citation>
    <scope>NUCLEOTIDE SEQUENCE [LARGE SCALE GENOMIC DNA]</scope>
    <source>
        <strain evidence="2 3">CBS 625.97</strain>
    </source>
</reference>
<accession>A0A7D8URU5</accession>
<name>A0A7D8URU5_9HELO</name>
<feature type="chain" id="PRO_5028931540" evidence="1">
    <location>
        <begin position="20"/>
        <end position="351"/>
    </location>
</feature>
<evidence type="ECO:0000313" key="3">
    <source>
        <dbReference type="Proteomes" id="UP000481288"/>
    </source>
</evidence>
<protein>
    <submittedName>
        <fullName evidence="2">Uncharacterized protein</fullName>
    </submittedName>
</protein>
<comment type="caution">
    <text evidence="2">The sequence shown here is derived from an EMBL/GenBank/DDBJ whole genome shotgun (WGS) entry which is preliminary data.</text>
</comment>
<evidence type="ECO:0000313" key="2">
    <source>
        <dbReference type="EMBL" id="TVY53805.1"/>
    </source>
</evidence>
<keyword evidence="1" id="KW-0732">Signal</keyword>
<organism evidence="2 3">
    <name type="scientific">Lachnellula cervina</name>
    <dbReference type="NCBI Taxonomy" id="1316786"/>
    <lineage>
        <taxon>Eukaryota</taxon>
        <taxon>Fungi</taxon>
        <taxon>Dikarya</taxon>
        <taxon>Ascomycota</taxon>
        <taxon>Pezizomycotina</taxon>
        <taxon>Leotiomycetes</taxon>
        <taxon>Helotiales</taxon>
        <taxon>Lachnaceae</taxon>
        <taxon>Lachnellula</taxon>
    </lineage>
</organism>
<dbReference type="EMBL" id="QGMG01000411">
    <property type="protein sequence ID" value="TVY53805.1"/>
    <property type="molecule type" value="Genomic_DNA"/>
</dbReference>
<feature type="signal peptide" evidence="1">
    <location>
        <begin position="1"/>
        <end position="19"/>
    </location>
</feature>